<dbReference type="InterPro" id="IPR011268">
    <property type="entry name" value="Purine_phosphorylase"/>
</dbReference>
<proteinExistence type="inferred from homology"/>
<comment type="pathway">
    <text evidence="1 5">Purine metabolism; purine nucleoside salvage.</text>
</comment>
<dbReference type="NCBIfam" id="TIGR01697">
    <property type="entry name" value="PNPH-PUNA-XAPA"/>
    <property type="match status" value="1"/>
</dbReference>
<dbReference type="Gene3D" id="3.40.50.1580">
    <property type="entry name" value="Nucleoside phosphorylase domain"/>
    <property type="match status" value="1"/>
</dbReference>
<dbReference type="Pfam" id="PF01048">
    <property type="entry name" value="PNP_UDP_1"/>
    <property type="match status" value="1"/>
</dbReference>
<gene>
    <name evidence="7" type="ORF">Cvel_18174</name>
</gene>
<keyword evidence="3 5" id="KW-0328">Glycosyltransferase</keyword>
<dbReference type="GO" id="GO:0009116">
    <property type="term" value="P:nucleoside metabolic process"/>
    <property type="evidence" value="ECO:0007669"/>
    <property type="project" value="InterPro"/>
</dbReference>
<name>A0A0G4FPX5_9ALVE</name>
<evidence type="ECO:0000259" key="6">
    <source>
        <dbReference type="Pfam" id="PF01048"/>
    </source>
</evidence>
<keyword evidence="4 5" id="KW-0808">Transferase</keyword>
<evidence type="ECO:0000256" key="2">
    <source>
        <dbReference type="ARBA" id="ARBA00006751"/>
    </source>
</evidence>
<comment type="similarity">
    <text evidence="2 5">Belongs to the PNP/MTAP phosphorylase family.</text>
</comment>
<dbReference type="EC" id="2.4.2.1" evidence="5"/>
<dbReference type="InterPro" id="IPR011270">
    <property type="entry name" value="Pur_Nuc_Pase_Ino/Guo-sp"/>
</dbReference>
<dbReference type="InterPro" id="IPR000845">
    <property type="entry name" value="Nucleoside_phosphorylase_d"/>
</dbReference>
<dbReference type="NCBIfam" id="TIGR01700">
    <property type="entry name" value="PNPH"/>
    <property type="match status" value="1"/>
</dbReference>
<reference evidence="7" key="1">
    <citation type="submission" date="2014-11" db="EMBL/GenBank/DDBJ databases">
        <authorList>
            <person name="Otto D Thomas"/>
            <person name="Naeem Raeece"/>
        </authorList>
    </citation>
    <scope>NUCLEOTIDE SEQUENCE</scope>
</reference>
<accession>A0A0G4FPX5</accession>
<dbReference type="InterPro" id="IPR035994">
    <property type="entry name" value="Nucleoside_phosphorylase_sf"/>
</dbReference>
<dbReference type="PIRSF" id="PIRSF000477">
    <property type="entry name" value="PurNPase"/>
    <property type="match status" value="1"/>
</dbReference>
<dbReference type="EMBL" id="CDMZ01000540">
    <property type="protein sequence ID" value="CEM16520.1"/>
    <property type="molecule type" value="Genomic_DNA"/>
</dbReference>
<evidence type="ECO:0000313" key="7">
    <source>
        <dbReference type="EMBL" id="CEM16520.1"/>
    </source>
</evidence>
<evidence type="ECO:0000256" key="1">
    <source>
        <dbReference type="ARBA" id="ARBA00005058"/>
    </source>
</evidence>
<dbReference type="GO" id="GO:0004731">
    <property type="term" value="F:purine-nucleoside phosphorylase activity"/>
    <property type="evidence" value="ECO:0007669"/>
    <property type="project" value="UniProtKB-EC"/>
</dbReference>
<dbReference type="UniPathway" id="UPA00606"/>
<evidence type="ECO:0000256" key="4">
    <source>
        <dbReference type="ARBA" id="ARBA00022679"/>
    </source>
</evidence>
<dbReference type="FunFam" id="3.40.50.1580:FF:000004">
    <property type="entry name" value="Purine nucleoside phosphorylase"/>
    <property type="match status" value="1"/>
</dbReference>
<comment type="function">
    <text evidence="5">The purine nucleoside phosphorylases catalyze the phosphorolytic breakdown of the N-glycosidic bond in the beta-(deoxy)ribonucleoside molecules, with the formation of the corresponding free purine bases and pentose-1-phosphate.</text>
</comment>
<dbReference type="SUPFAM" id="SSF53167">
    <property type="entry name" value="Purine and uridine phosphorylases"/>
    <property type="match status" value="1"/>
</dbReference>
<evidence type="ECO:0000256" key="5">
    <source>
        <dbReference type="PIRNR" id="PIRNR000477"/>
    </source>
</evidence>
<organism evidence="7">
    <name type="scientific">Chromera velia CCMP2878</name>
    <dbReference type="NCBI Taxonomy" id="1169474"/>
    <lineage>
        <taxon>Eukaryota</taxon>
        <taxon>Sar</taxon>
        <taxon>Alveolata</taxon>
        <taxon>Colpodellida</taxon>
        <taxon>Chromeraceae</taxon>
        <taxon>Chromera</taxon>
    </lineage>
</organism>
<feature type="domain" description="Nucleoside phosphorylase" evidence="6">
    <location>
        <begin position="29"/>
        <end position="283"/>
    </location>
</feature>
<dbReference type="NCBIfam" id="NF006054">
    <property type="entry name" value="PRK08202.1"/>
    <property type="match status" value="1"/>
</dbReference>
<dbReference type="PANTHER" id="PTHR11904:SF9">
    <property type="entry name" value="PURINE NUCLEOSIDE PHOSPHORYLASE-RELATED"/>
    <property type="match status" value="1"/>
</dbReference>
<protein>
    <recommendedName>
        <fullName evidence="5">Purine nucleoside phosphorylase</fullName>
        <ecNumber evidence="5">2.4.2.1</ecNumber>
    </recommendedName>
    <alternativeName>
        <fullName evidence="5">Inosine-guanosine phosphorylase</fullName>
    </alternativeName>
</protein>
<evidence type="ECO:0000256" key="3">
    <source>
        <dbReference type="ARBA" id="ARBA00022676"/>
    </source>
</evidence>
<sequence>MDYDSIERIITHINTIASMRGNHKKPAPKVGIVCGTGLGNLADSLTDAMAIKYEEIEGFPVSTVAGHEGKLVFGNLKGVPTVCMKGRFHMYEGYAPETVAIPIRVMKLLGCKLLLVTNACGGLNEAFSVGDVMVIKDQINMVGLTGLNPLVGKNDERFGPRFPPMSNAYNKELRAMLKKTASGLGMDAFMREGTYCCLMGPGYETAAESKMVRGFGADVVGMSTAPEVLVAHHCGIKVCGLSLVTNMVVYDPDNAEVANHEEVMDVGKKRSKDIQSLVEEFVKGLEGTDFLK</sequence>
<dbReference type="PANTHER" id="PTHR11904">
    <property type="entry name" value="METHYLTHIOADENOSINE/PURINE NUCLEOSIDE PHOSPHORYLASE"/>
    <property type="match status" value="1"/>
</dbReference>
<dbReference type="CDD" id="cd09009">
    <property type="entry name" value="PNP-EcPNPII_like"/>
    <property type="match status" value="1"/>
</dbReference>
<dbReference type="GO" id="GO:0005737">
    <property type="term" value="C:cytoplasm"/>
    <property type="evidence" value="ECO:0007669"/>
    <property type="project" value="TreeGrafter"/>
</dbReference>
<dbReference type="AlphaFoldDB" id="A0A0G4FPX5"/>
<dbReference type="VEuPathDB" id="CryptoDB:Cvel_18174"/>
<dbReference type="PhylomeDB" id="A0A0G4FPX5"/>